<evidence type="ECO:0000313" key="3">
    <source>
        <dbReference type="RefSeq" id="XP_026283790.1"/>
    </source>
</evidence>
<feature type="chain" id="PRO_5026998153" evidence="1">
    <location>
        <begin position="23"/>
        <end position="295"/>
    </location>
</feature>
<gene>
    <name evidence="3" type="primary">LOC113210154</name>
</gene>
<evidence type="ECO:0000313" key="2">
    <source>
        <dbReference type="Proteomes" id="UP000504606"/>
    </source>
</evidence>
<proteinExistence type="predicted"/>
<sequence length="295" mass="32363">MATVPILLLAVLGAALACGAHADGSQNNDLVATYGGLPDPMHWLSFYSLPRTVQLAKKDGWSEVVNATHVATVDGFVSTWCRQGDFRVCLLFDTAGVVAGLQASVLAKDFDKSYPIAMETLWRNQTLLNEDVYSATALFVAPDVLSEGGRKTFADDDDTVTGLYLQNGQNFWAMPAHAQYGQSVGFEMQGCVKGMGRHFFYGMTSSMPCDEHRPFFLLFDDVTGQLHGFGITLFGKPSSGSWFGRKWFERPNTKLVSAMAPDAPACFQDWSRKKGLAALHVYFKSSPWAVECARN</sequence>
<dbReference type="GeneID" id="113210154"/>
<keyword evidence="1" id="KW-0732">Signal</keyword>
<dbReference type="RefSeq" id="XP_026283790.1">
    <property type="nucleotide sequence ID" value="XM_026428005.2"/>
</dbReference>
<feature type="signal peptide" evidence="1">
    <location>
        <begin position="1"/>
        <end position="22"/>
    </location>
</feature>
<reference evidence="3" key="1">
    <citation type="submission" date="2025-08" db="UniProtKB">
        <authorList>
            <consortium name="RefSeq"/>
        </authorList>
    </citation>
    <scope>IDENTIFICATION</scope>
    <source>
        <tissue evidence="3">Whole organism</tissue>
    </source>
</reference>
<keyword evidence="2" id="KW-1185">Reference proteome</keyword>
<dbReference type="OrthoDB" id="6042561at2759"/>
<evidence type="ECO:0000256" key="1">
    <source>
        <dbReference type="SAM" id="SignalP"/>
    </source>
</evidence>
<name>A0A6J1SWR7_FRAOC</name>
<organism evidence="2 3">
    <name type="scientific">Frankliniella occidentalis</name>
    <name type="common">Western flower thrips</name>
    <name type="synonym">Euthrips occidentalis</name>
    <dbReference type="NCBI Taxonomy" id="133901"/>
    <lineage>
        <taxon>Eukaryota</taxon>
        <taxon>Metazoa</taxon>
        <taxon>Ecdysozoa</taxon>
        <taxon>Arthropoda</taxon>
        <taxon>Hexapoda</taxon>
        <taxon>Insecta</taxon>
        <taxon>Pterygota</taxon>
        <taxon>Neoptera</taxon>
        <taxon>Paraneoptera</taxon>
        <taxon>Thysanoptera</taxon>
        <taxon>Terebrantia</taxon>
        <taxon>Thripoidea</taxon>
        <taxon>Thripidae</taxon>
        <taxon>Frankliniella</taxon>
    </lineage>
</organism>
<dbReference type="AlphaFoldDB" id="A0A6J1SWR7"/>
<accession>A0A6J1SWR7</accession>
<dbReference type="KEGG" id="foc:113210154"/>
<dbReference type="Proteomes" id="UP000504606">
    <property type="component" value="Unplaced"/>
</dbReference>
<protein>
    <submittedName>
        <fullName evidence="3">Uncharacterized protein LOC113210154</fullName>
    </submittedName>
</protein>